<dbReference type="Gene3D" id="1.50.10.10">
    <property type="match status" value="1"/>
</dbReference>
<reference evidence="2" key="1">
    <citation type="journal article" date="2019" name="Int. J. Syst. Evol. Microbiol.">
        <title>The Global Catalogue of Microorganisms (GCM) 10K type strain sequencing project: providing services to taxonomists for standard genome sequencing and annotation.</title>
        <authorList>
            <consortium name="The Broad Institute Genomics Platform"/>
            <consortium name="The Broad Institute Genome Sequencing Center for Infectious Disease"/>
            <person name="Wu L."/>
            <person name="Ma J."/>
        </authorList>
    </citation>
    <scope>NUCLEOTIDE SEQUENCE [LARGE SCALE GENOMIC DNA]</scope>
    <source>
        <strain evidence="2">KCTC 42866</strain>
    </source>
</reference>
<dbReference type="SUPFAM" id="SSF158745">
    <property type="entry name" value="LanC-like"/>
    <property type="match status" value="1"/>
</dbReference>
<dbReference type="InterPro" id="IPR007822">
    <property type="entry name" value="LANC-like"/>
</dbReference>
<name>A0ABW5MFY4_9SPHI</name>
<dbReference type="Pfam" id="PF05147">
    <property type="entry name" value="LANC_like"/>
    <property type="match status" value="1"/>
</dbReference>
<dbReference type="Proteomes" id="UP001597461">
    <property type="component" value="Unassembled WGS sequence"/>
</dbReference>
<dbReference type="SMART" id="SM01260">
    <property type="entry name" value="LANC_like"/>
    <property type="match status" value="1"/>
</dbReference>
<dbReference type="InterPro" id="IPR012341">
    <property type="entry name" value="6hp_glycosidase-like_sf"/>
</dbReference>
<accession>A0ABW5MFY4</accession>
<dbReference type="RefSeq" id="WP_379075450.1">
    <property type="nucleotide sequence ID" value="NZ_JBHULL010000005.1"/>
</dbReference>
<dbReference type="EMBL" id="JBHULL010000005">
    <property type="protein sequence ID" value="MFD2581711.1"/>
    <property type="molecule type" value="Genomic_DNA"/>
</dbReference>
<comment type="caution">
    <text evidence="1">The sequence shown here is derived from an EMBL/GenBank/DDBJ whole genome shotgun (WGS) entry which is preliminary data.</text>
</comment>
<proteinExistence type="predicted"/>
<dbReference type="PRINTS" id="PR01950">
    <property type="entry name" value="LANCSUPER"/>
</dbReference>
<evidence type="ECO:0000313" key="1">
    <source>
        <dbReference type="EMBL" id="MFD2581711.1"/>
    </source>
</evidence>
<evidence type="ECO:0000313" key="2">
    <source>
        <dbReference type="Proteomes" id="UP001597461"/>
    </source>
</evidence>
<organism evidence="1 2">
    <name type="scientific">Pedobacter vanadiisoli</name>
    <dbReference type="NCBI Taxonomy" id="1761975"/>
    <lineage>
        <taxon>Bacteria</taxon>
        <taxon>Pseudomonadati</taxon>
        <taxon>Bacteroidota</taxon>
        <taxon>Sphingobacteriia</taxon>
        <taxon>Sphingobacteriales</taxon>
        <taxon>Sphingobacteriaceae</taxon>
        <taxon>Pedobacter</taxon>
    </lineage>
</organism>
<keyword evidence="2" id="KW-1185">Reference proteome</keyword>
<sequence>MKIQSSNSEMFTVEETERLKAQLYEIYGELISAFKENEQEIWWQTPFYINPDEYEFRESYDLFNGNCGIILFFLELYRFDGNIDHLKIVGKGMHRILNADAVQHPKFFALYTGLGGVIYTCLKVFEVTGNTFYKGKALELSLIHKQGLTEGLSKADLLSGYSGNLLMLTSLYHHTDDKEVLSMVSLLIDRLITEARISEQGLKWDYSSSKKAYDSMTGFSHGAAGIAWVLMQVAQYFKATGLIYLAEEALKYEMQYYDSGAKNWLDLRLGPHRLNKADVHEWKLQTFLPEMTDVNAWAHGAAGAGITRQMALQLTKQKQYRLSCSSALQRCLDDLEKLDRTDFTLVSGYCGMIPLLLSHEMKAQIVLILDKARMLYQKTNSYNGYVSCGCDDYGLLSGKSGVGYIILNVLNNKNINSILTPALPKNYGESVFRGKYNKKSIKKSVFSKYYARTLEQLKVVDSKVFDVKDINEFKMKLELLVLASNNIKTQKIFDLENKLVDLWKQHKGYFSFEQKCKYLYKMSNESLSITDQALMAQSFGLSGHIELYHHHDDLNDQNVLLLISEGSGIKELNVGVFAAMILNAIAKKRLTGVELVKSIQALLFEENPPEKPSIELENKVVKQIRLLIKAGFVMVLKQTRRPKAP</sequence>
<gene>
    <name evidence="1" type="ORF">ACFSR6_04355</name>
</gene>
<protein>
    <submittedName>
        <fullName evidence="1">Lanthionine synthetase LanC family protein</fullName>
    </submittedName>
</protein>